<feature type="compositionally biased region" description="Basic and acidic residues" evidence="2">
    <location>
        <begin position="374"/>
        <end position="383"/>
    </location>
</feature>
<keyword evidence="1" id="KW-0175">Coiled coil</keyword>
<dbReference type="EMBL" id="JAEFBJ010000001">
    <property type="protein sequence ID" value="KAG7656524.1"/>
    <property type="molecule type" value="Genomic_DNA"/>
</dbReference>
<proteinExistence type="predicted"/>
<feature type="region of interest" description="Disordered" evidence="2">
    <location>
        <begin position="339"/>
        <end position="383"/>
    </location>
</feature>
<sequence length="383" mass="42254">MGVANSSQFAGETSYLHAIDEAYSSEVYAKKKEDKERRLAEEKRLVEAGLISPRAAPEASRDGNVIPDAVADKAASKRVRVDDESSKKKKKKKKTSGSEAEKVLPIFEDRTALANLLGGCVGPLLPPPDTLLESQKYAETASLFLRAVALMNRMVHSYDSAMRSNMEVAGKLAEAESRIQVVEREKNKALSEVAATKLEREEVERMAFVNKENAIKMAEQNLKANSEIVHLKRMLSEDRGLRDSEVAWAIQTTRREVSKTFIAKIKTAEQKVSLLDEVNDRFMYLSQARANAQLIEALEGGGVLEREKEQVDEGLKDFADAEANLNRFIAELKDDLKAPAPEFAPLSPGGHRSVESLVDKVGDTDQAGSLLPAKDNRPSEDLD</sequence>
<feature type="compositionally biased region" description="Basic and acidic residues" evidence="2">
    <location>
        <begin position="76"/>
        <end position="86"/>
    </location>
</feature>
<protein>
    <submittedName>
        <fullName evidence="3">Uncharacterized protein</fullName>
    </submittedName>
</protein>
<evidence type="ECO:0000313" key="4">
    <source>
        <dbReference type="Proteomes" id="UP000694251"/>
    </source>
</evidence>
<accession>A0A8T2HCW0</accession>
<feature type="compositionally biased region" description="Basic and acidic residues" evidence="2">
    <location>
        <begin position="352"/>
        <end position="363"/>
    </location>
</feature>
<evidence type="ECO:0000313" key="3">
    <source>
        <dbReference type="EMBL" id="KAG7656524.1"/>
    </source>
</evidence>
<comment type="caution">
    <text evidence="3">The sequence shown here is derived from an EMBL/GenBank/DDBJ whole genome shotgun (WGS) entry which is preliminary data.</text>
</comment>
<dbReference type="AlphaFoldDB" id="A0A8T2HCW0"/>
<evidence type="ECO:0000256" key="2">
    <source>
        <dbReference type="SAM" id="MobiDB-lite"/>
    </source>
</evidence>
<feature type="region of interest" description="Disordered" evidence="2">
    <location>
        <begin position="50"/>
        <end position="69"/>
    </location>
</feature>
<organism evidence="3 4">
    <name type="scientific">Arabidopsis suecica</name>
    <name type="common">Swedish thale-cress</name>
    <name type="synonym">Cardaminopsis suecica</name>
    <dbReference type="NCBI Taxonomy" id="45249"/>
    <lineage>
        <taxon>Eukaryota</taxon>
        <taxon>Viridiplantae</taxon>
        <taxon>Streptophyta</taxon>
        <taxon>Embryophyta</taxon>
        <taxon>Tracheophyta</taxon>
        <taxon>Spermatophyta</taxon>
        <taxon>Magnoliopsida</taxon>
        <taxon>eudicotyledons</taxon>
        <taxon>Gunneridae</taxon>
        <taxon>Pentapetalae</taxon>
        <taxon>rosids</taxon>
        <taxon>malvids</taxon>
        <taxon>Brassicales</taxon>
        <taxon>Brassicaceae</taxon>
        <taxon>Camelineae</taxon>
        <taxon>Arabidopsis</taxon>
    </lineage>
</organism>
<feature type="region of interest" description="Disordered" evidence="2">
    <location>
        <begin position="76"/>
        <end position="100"/>
    </location>
</feature>
<keyword evidence="4" id="KW-1185">Reference proteome</keyword>
<evidence type="ECO:0000256" key="1">
    <source>
        <dbReference type="SAM" id="Coils"/>
    </source>
</evidence>
<reference evidence="3 4" key="1">
    <citation type="submission" date="2020-12" db="EMBL/GenBank/DDBJ databases">
        <title>Concerted genomic and epigenomic changes stabilize Arabidopsis allopolyploids.</title>
        <authorList>
            <person name="Chen Z."/>
        </authorList>
    </citation>
    <scope>NUCLEOTIDE SEQUENCE [LARGE SCALE GENOMIC DNA]</scope>
    <source>
        <strain evidence="3">As9502</strain>
        <tissue evidence="3">Leaf</tissue>
    </source>
</reference>
<name>A0A8T2HCW0_ARASU</name>
<feature type="coiled-coil region" evidence="1">
    <location>
        <begin position="165"/>
        <end position="206"/>
    </location>
</feature>
<dbReference type="Proteomes" id="UP000694251">
    <property type="component" value="Chromosome 1"/>
</dbReference>
<gene>
    <name evidence="3" type="ORF">ISN44_As01g035710</name>
</gene>